<evidence type="ECO:0000256" key="6">
    <source>
        <dbReference type="SAM" id="Phobius"/>
    </source>
</evidence>
<protein>
    <submittedName>
        <fullName evidence="7">MFS transporter</fullName>
    </submittedName>
</protein>
<dbReference type="GO" id="GO:0005886">
    <property type="term" value="C:plasma membrane"/>
    <property type="evidence" value="ECO:0007669"/>
    <property type="project" value="UniProtKB-SubCell"/>
</dbReference>
<evidence type="ECO:0000256" key="4">
    <source>
        <dbReference type="ARBA" id="ARBA00022989"/>
    </source>
</evidence>
<evidence type="ECO:0000256" key="5">
    <source>
        <dbReference type="ARBA" id="ARBA00023136"/>
    </source>
</evidence>
<keyword evidence="5 6" id="KW-0472">Membrane</keyword>
<dbReference type="AlphaFoldDB" id="A0A921JR72"/>
<feature type="non-terminal residue" evidence="7">
    <location>
        <position position="1"/>
    </location>
</feature>
<keyword evidence="2" id="KW-1003">Cell membrane</keyword>
<reference evidence="7" key="1">
    <citation type="journal article" date="2021" name="PeerJ">
        <title>Extensive microbial diversity within the chicken gut microbiome revealed by metagenomics and culture.</title>
        <authorList>
            <person name="Gilroy R."/>
            <person name="Ravi A."/>
            <person name="Getino M."/>
            <person name="Pursley I."/>
            <person name="Horton D.L."/>
            <person name="Alikhan N.F."/>
            <person name="Baker D."/>
            <person name="Gharbi K."/>
            <person name="Hall N."/>
            <person name="Watson M."/>
            <person name="Adriaenssens E.M."/>
            <person name="Foster-Nyarko E."/>
            <person name="Jarju S."/>
            <person name="Secka A."/>
            <person name="Antonio M."/>
            <person name="Oren A."/>
            <person name="Chaudhuri R.R."/>
            <person name="La Ragione R."/>
            <person name="Hildebrand F."/>
            <person name="Pallen M.J."/>
        </authorList>
    </citation>
    <scope>NUCLEOTIDE SEQUENCE</scope>
    <source>
        <strain evidence="7">ChiGjej3B3-7470</strain>
    </source>
</reference>
<dbReference type="PANTHER" id="PTHR23513">
    <property type="entry name" value="INTEGRAL MEMBRANE EFFLUX PROTEIN-RELATED"/>
    <property type="match status" value="1"/>
</dbReference>
<dbReference type="Gene3D" id="1.20.1250.20">
    <property type="entry name" value="MFS general substrate transporter like domains"/>
    <property type="match status" value="1"/>
</dbReference>
<feature type="transmembrane region" description="Helical" evidence="6">
    <location>
        <begin position="48"/>
        <end position="68"/>
    </location>
</feature>
<comment type="subcellular location">
    <subcellularLocation>
        <location evidence="1">Cell membrane</location>
        <topology evidence="1">Multi-pass membrane protein</topology>
    </subcellularLocation>
</comment>
<dbReference type="PANTHER" id="PTHR23513:SF17">
    <property type="entry name" value="MEMBRANE PROTEIN"/>
    <property type="match status" value="1"/>
</dbReference>
<evidence type="ECO:0000256" key="1">
    <source>
        <dbReference type="ARBA" id="ARBA00004651"/>
    </source>
</evidence>
<evidence type="ECO:0000313" key="7">
    <source>
        <dbReference type="EMBL" id="HJE51891.1"/>
    </source>
</evidence>
<comment type="caution">
    <text evidence="7">The sequence shown here is derived from an EMBL/GenBank/DDBJ whole genome shotgun (WGS) entry which is preliminary data.</text>
</comment>
<evidence type="ECO:0000313" key="8">
    <source>
        <dbReference type="Proteomes" id="UP000712713"/>
    </source>
</evidence>
<dbReference type="InterPro" id="IPR036259">
    <property type="entry name" value="MFS_trans_sf"/>
</dbReference>
<keyword evidence="3 6" id="KW-0812">Transmembrane</keyword>
<evidence type="ECO:0000256" key="2">
    <source>
        <dbReference type="ARBA" id="ARBA00022475"/>
    </source>
</evidence>
<sequence length="114" mass="11945">AMALSPTKPVIFVASFFIGISVQAFKICVDTLVQAHVDEEFKGRAFTFYDMAFNSALVLAGVVAALTLPPTGLSVLGFVAMAALYAACAVAMAVVSARIGRDTLEKGTEDLVAR</sequence>
<name>A0A921JR72_9ACTN</name>
<dbReference type="SUPFAM" id="SSF103473">
    <property type="entry name" value="MFS general substrate transporter"/>
    <property type="match status" value="1"/>
</dbReference>
<dbReference type="Proteomes" id="UP000712713">
    <property type="component" value="Unassembled WGS sequence"/>
</dbReference>
<dbReference type="EMBL" id="DYZF01000199">
    <property type="protein sequence ID" value="HJE51891.1"/>
    <property type="molecule type" value="Genomic_DNA"/>
</dbReference>
<feature type="transmembrane region" description="Helical" evidence="6">
    <location>
        <begin position="75"/>
        <end position="95"/>
    </location>
</feature>
<organism evidence="7 8">
    <name type="scientific">Tessaracoccus flavescens</name>
    <dbReference type="NCBI Taxonomy" id="399497"/>
    <lineage>
        <taxon>Bacteria</taxon>
        <taxon>Bacillati</taxon>
        <taxon>Actinomycetota</taxon>
        <taxon>Actinomycetes</taxon>
        <taxon>Propionibacteriales</taxon>
        <taxon>Propionibacteriaceae</taxon>
        <taxon>Tessaracoccus</taxon>
    </lineage>
</organism>
<gene>
    <name evidence="7" type="ORF">K8V15_07935</name>
</gene>
<accession>A0A921JR72</accession>
<evidence type="ECO:0000256" key="3">
    <source>
        <dbReference type="ARBA" id="ARBA00022692"/>
    </source>
</evidence>
<proteinExistence type="predicted"/>
<reference evidence="7" key="2">
    <citation type="submission" date="2021-09" db="EMBL/GenBank/DDBJ databases">
        <authorList>
            <person name="Gilroy R."/>
        </authorList>
    </citation>
    <scope>NUCLEOTIDE SEQUENCE</scope>
    <source>
        <strain evidence="7">ChiGjej3B3-7470</strain>
    </source>
</reference>
<keyword evidence="4 6" id="KW-1133">Transmembrane helix</keyword>